<feature type="domain" description="Beta-lactamase class A catalytic" evidence="1">
    <location>
        <begin position="31"/>
        <end position="264"/>
    </location>
</feature>
<evidence type="ECO:0000313" key="3">
    <source>
        <dbReference type="Proteomes" id="UP000318380"/>
    </source>
</evidence>
<name>A0A561BRC8_9ACTN</name>
<dbReference type="SUPFAM" id="SSF56601">
    <property type="entry name" value="beta-lactamase/transpeptidase-like"/>
    <property type="match status" value="1"/>
</dbReference>
<dbReference type="RefSeq" id="WP_145806216.1">
    <property type="nucleotide sequence ID" value="NZ_VIVK01000001.1"/>
</dbReference>
<accession>A0A561BRC8</accession>
<evidence type="ECO:0000313" key="2">
    <source>
        <dbReference type="EMBL" id="TWD81399.1"/>
    </source>
</evidence>
<dbReference type="EMBL" id="VIVK01000001">
    <property type="protein sequence ID" value="TWD81399.1"/>
    <property type="molecule type" value="Genomic_DNA"/>
</dbReference>
<comment type="caution">
    <text evidence="2">The sequence shown here is derived from an EMBL/GenBank/DDBJ whole genome shotgun (WGS) entry which is preliminary data.</text>
</comment>
<dbReference type="Pfam" id="PF13354">
    <property type="entry name" value="Beta-lactamase2"/>
    <property type="match status" value="1"/>
</dbReference>
<dbReference type="InterPro" id="IPR000871">
    <property type="entry name" value="Beta-lactam_class-A"/>
</dbReference>
<organism evidence="2 3">
    <name type="scientific">Kribbella amoyensis</name>
    <dbReference type="NCBI Taxonomy" id="996641"/>
    <lineage>
        <taxon>Bacteria</taxon>
        <taxon>Bacillati</taxon>
        <taxon>Actinomycetota</taxon>
        <taxon>Actinomycetes</taxon>
        <taxon>Propionibacteriales</taxon>
        <taxon>Kribbellaceae</taxon>
        <taxon>Kribbella</taxon>
    </lineage>
</organism>
<dbReference type="GO" id="GO:0030655">
    <property type="term" value="P:beta-lactam antibiotic catabolic process"/>
    <property type="evidence" value="ECO:0007669"/>
    <property type="project" value="InterPro"/>
</dbReference>
<dbReference type="Proteomes" id="UP000318380">
    <property type="component" value="Unassembled WGS sequence"/>
</dbReference>
<dbReference type="GO" id="GO:0046677">
    <property type="term" value="P:response to antibiotic"/>
    <property type="evidence" value="ECO:0007669"/>
    <property type="project" value="InterPro"/>
</dbReference>
<dbReference type="PANTHER" id="PTHR35333">
    <property type="entry name" value="BETA-LACTAMASE"/>
    <property type="match status" value="1"/>
</dbReference>
<sequence>MSTPSRLRALFEDAGTRGWLHAIRLGGSEGEVAVDADALVPMASVYKLPLLVAFCELVDRGALDPREQVTLEPSDRTAGPTGLSVLLDPVSMSRRDLALSMMTVSDNAAADALLDVVGLDRLADFLSRHGLTGTRIRRGTAGNLRDLLDRTRTDDPDTAFAVLADNDMTDPAGIYEAANASATTARDMTRLLGLIWSGEVLSAEQTAFVRRALGLQVFAQRLGSGFPHDAVRVFGKTGTFAALRHEVGVVELPDGSAYAVAVFTRAARGDRKLPRVDQAIGTAARLAVDTLR</sequence>
<dbReference type="OrthoDB" id="33989at2"/>
<proteinExistence type="predicted"/>
<dbReference type="PANTHER" id="PTHR35333:SF3">
    <property type="entry name" value="BETA-LACTAMASE-TYPE TRANSPEPTIDASE FOLD CONTAINING PROTEIN"/>
    <property type="match status" value="1"/>
</dbReference>
<reference evidence="2 3" key="1">
    <citation type="submission" date="2019-06" db="EMBL/GenBank/DDBJ databases">
        <title>Sequencing the genomes of 1000 actinobacteria strains.</title>
        <authorList>
            <person name="Klenk H.-P."/>
        </authorList>
    </citation>
    <scope>NUCLEOTIDE SEQUENCE [LARGE SCALE GENOMIC DNA]</scope>
    <source>
        <strain evidence="2 3">DSM 24683</strain>
    </source>
</reference>
<dbReference type="InterPro" id="IPR012338">
    <property type="entry name" value="Beta-lactam/transpept-like"/>
</dbReference>
<dbReference type="GO" id="GO:0008800">
    <property type="term" value="F:beta-lactamase activity"/>
    <property type="evidence" value="ECO:0007669"/>
    <property type="project" value="InterPro"/>
</dbReference>
<protein>
    <submittedName>
        <fullName evidence="2">Beta-lactamase class A</fullName>
    </submittedName>
</protein>
<gene>
    <name evidence="2" type="ORF">FB561_2514</name>
</gene>
<dbReference type="AlphaFoldDB" id="A0A561BRC8"/>
<evidence type="ECO:0000259" key="1">
    <source>
        <dbReference type="Pfam" id="PF13354"/>
    </source>
</evidence>
<keyword evidence="3" id="KW-1185">Reference proteome</keyword>
<dbReference type="InterPro" id="IPR045155">
    <property type="entry name" value="Beta-lactam_cat"/>
</dbReference>
<dbReference type="Gene3D" id="3.40.710.10">
    <property type="entry name" value="DD-peptidase/beta-lactamase superfamily"/>
    <property type="match status" value="1"/>
</dbReference>